<dbReference type="PANTHER" id="PTHR45926">
    <property type="entry name" value="OSJNBA0053K19.4 PROTEIN"/>
    <property type="match status" value="1"/>
</dbReference>
<evidence type="ECO:0000256" key="4">
    <source>
        <dbReference type="PROSITE-ProRule" id="PRU00035"/>
    </source>
</evidence>
<dbReference type="SUPFAM" id="SSF47370">
    <property type="entry name" value="Bromodomain"/>
    <property type="match status" value="1"/>
</dbReference>
<proteinExistence type="predicted"/>
<dbReference type="PROSITE" id="PS51525">
    <property type="entry name" value="NET"/>
    <property type="match status" value="1"/>
</dbReference>
<feature type="compositionally biased region" description="Basic and acidic residues" evidence="5">
    <location>
        <begin position="358"/>
        <end position="374"/>
    </location>
</feature>
<feature type="compositionally biased region" description="Polar residues" evidence="5">
    <location>
        <begin position="64"/>
        <end position="75"/>
    </location>
</feature>
<feature type="compositionally biased region" description="Basic and acidic residues" evidence="5">
    <location>
        <begin position="10"/>
        <end position="19"/>
    </location>
</feature>
<feature type="region of interest" description="Disordered" evidence="5">
    <location>
        <begin position="277"/>
        <end position="299"/>
    </location>
</feature>
<feature type="region of interest" description="Disordered" evidence="5">
    <location>
        <begin position="441"/>
        <end position="534"/>
    </location>
</feature>
<evidence type="ECO:0000256" key="2">
    <source>
        <dbReference type="ARBA" id="ARBA00023117"/>
    </source>
</evidence>
<dbReference type="EMBL" id="JAJJMA010070921">
    <property type="protein sequence ID" value="MCL7027677.1"/>
    <property type="molecule type" value="Genomic_DNA"/>
</dbReference>
<reference evidence="8" key="1">
    <citation type="submission" date="2022-03" db="EMBL/GenBank/DDBJ databases">
        <title>A functionally conserved STORR gene fusion in Papaver species that diverged 16.8 million years ago.</title>
        <authorList>
            <person name="Catania T."/>
        </authorList>
    </citation>
    <scope>NUCLEOTIDE SEQUENCE</scope>
    <source>
        <strain evidence="8">S-191538</strain>
    </source>
</reference>
<dbReference type="PRINTS" id="PR00503">
    <property type="entry name" value="BROMODOMAIN"/>
</dbReference>
<dbReference type="Pfam" id="PF17035">
    <property type="entry name" value="BET"/>
    <property type="match status" value="1"/>
</dbReference>
<evidence type="ECO:0000256" key="1">
    <source>
        <dbReference type="ARBA" id="ARBA00023015"/>
    </source>
</evidence>
<dbReference type="SMART" id="SM00297">
    <property type="entry name" value="BROMO"/>
    <property type="match status" value="1"/>
</dbReference>
<keyword evidence="9" id="KW-1185">Reference proteome</keyword>
<feature type="domain" description="NET" evidence="7">
    <location>
        <begin position="357"/>
        <end position="438"/>
    </location>
</feature>
<feature type="region of interest" description="Disordered" evidence="5">
    <location>
        <begin position="1"/>
        <end position="77"/>
    </location>
</feature>
<evidence type="ECO:0000313" key="8">
    <source>
        <dbReference type="EMBL" id="MCL7027677.1"/>
    </source>
</evidence>
<dbReference type="InterPro" id="IPR001487">
    <property type="entry name" value="Bromodomain"/>
</dbReference>
<protein>
    <submittedName>
        <fullName evidence="8">Uncharacterized protein</fullName>
    </submittedName>
</protein>
<feature type="compositionally biased region" description="Low complexity" evidence="5">
    <location>
        <begin position="516"/>
        <end position="529"/>
    </location>
</feature>
<dbReference type="PROSITE" id="PS50014">
    <property type="entry name" value="BROMODOMAIN_2"/>
    <property type="match status" value="1"/>
</dbReference>
<dbReference type="Pfam" id="PF00439">
    <property type="entry name" value="Bromodomain"/>
    <property type="match status" value="1"/>
</dbReference>
<sequence>MASAVLASRNEPHWGESKVHMRQNPNFPPPNKNQQIYDLQQNHPGRFQRQNFPPDAPPSILNEPPSSSQNRNHPNSAVGFGESIKCVKFNISEYTKKELKDLKRRFVSELQQVRALSTHLEARGPSPRGLKRPFPFTGPSMAEKKVLGNMMKRCGTILKKLMTHLHGYIFNEPVDPIKLNLHDYTKIIRNPMDLGTVKSKLTNNMYKTPLDFAADVRLTFDNALLYNPKGHEVAVLAEILLKQFNESFEPAYTKFESDLKKLGSSIVVPVGISDDEKETEEGPRFARVLPSSPDRMRTVTPDRVMHKPAFRGGNLSQQQSSRKVLLPPPLVLPEAVMPPPVVSGGRGRPWSGKQAKPKARDVNKRDMSNAEKEKLGEDLQNLPLDKQDQIVQIVKKRNAGEYEEGDEIEIDIEAMDTETLWELDRFVGNYKKMLAKMRRRQSLSGGNGNQQHYPAMEGNKSPMAVEMPEVKNRKAENECMEEDVDIGEDIPTSNFPPVEIEKDDAGYASDNKPGASSGSSSSDNDSSSDSEARLWRNDRKLVGLVVVVVWVLS</sequence>
<dbReference type="InterPro" id="IPR036427">
    <property type="entry name" value="Bromodomain-like_sf"/>
</dbReference>
<feature type="compositionally biased region" description="Basic and acidic residues" evidence="5">
    <location>
        <begin position="468"/>
        <end position="477"/>
    </location>
</feature>
<comment type="caution">
    <text evidence="8">The sequence shown here is derived from an EMBL/GenBank/DDBJ whole genome shotgun (WGS) entry which is preliminary data.</text>
</comment>
<evidence type="ECO:0000259" key="6">
    <source>
        <dbReference type="PROSITE" id="PS50014"/>
    </source>
</evidence>
<keyword evidence="3" id="KW-0804">Transcription</keyword>
<evidence type="ECO:0000313" key="9">
    <source>
        <dbReference type="Proteomes" id="UP001177140"/>
    </source>
</evidence>
<keyword evidence="1" id="KW-0805">Transcription regulation</keyword>
<dbReference type="InterPro" id="IPR027353">
    <property type="entry name" value="NET_dom"/>
</dbReference>
<dbReference type="Gene3D" id="1.20.1270.220">
    <property type="match status" value="1"/>
</dbReference>
<feature type="region of interest" description="Disordered" evidence="5">
    <location>
        <begin position="337"/>
        <end position="374"/>
    </location>
</feature>
<feature type="compositionally biased region" description="Acidic residues" evidence="5">
    <location>
        <begin position="478"/>
        <end position="488"/>
    </location>
</feature>
<dbReference type="Proteomes" id="UP001177140">
    <property type="component" value="Unassembled WGS sequence"/>
</dbReference>
<dbReference type="Gene3D" id="1.20.920.10">
    <property type="entry name" value="Bromodomain-like"/>
    <property type="match status" value="1"/>
</dbReference>
<evidence type="ECO:0000256" key="3">
    <source>
        <dbReference type="ARBA" id="ARBA00023163"/>
    </source>
</evidence>
<keyword evidence="2 4" id="KW-0103">Bromodomain</keyword>
<accession>A0AA41V119</accession>
<organism evidence="8 9">
    <name type="scientific">Papaver nudicaule</name>
    <name type="common">Iceland poppy</name>
    <dbReference type="NCBI Taxonomy" id="74823"/>
    <lineage>
        <taxon>Eukaryota</taxon>
        <taxon>Viridiplantae</taxon>
        <taxon>Streptophyta</taxon>
        <taxon>Embryophyta</taxon>
        <taxon>Tracheophyta</taxon>
        <taxon>Spermatophyta</taxon>
        <taxon>Magnoliopsida</taxon>
        <taxon>Ranunculales</taxon>
        <taxon>Papaveraceae</taxon>
        <taxon>Papaveroideae</taxon>
        <taxon>Papaver</taxon>
    </lineage>
</organism>
<evidence type="ECO:0000259" key="7">
    <source>
        <dbReference type="PROSITE" id="PS51525"/>
    </source>
</evidence>
<feature type="domain" description="Bromo" evidence="6">
    <location>
        <begin position="162"/>
        <end position="234"/>
    </location>
</feature>
<dbReference type="InterPro" id="IPR038336">
    <property type="entry name" value="NET_sf"/>
</dbReference>
<dbReference type="AlphaFoldDB" id="A0AA41V119"/>
<name>A0AA41V119_PAPNU</name>
<feature type="compositionally biased region" description="Polar residues" evidence="5">
    <location>
        <begin position="36"/>
        <end position="51"/>
    </location>
</feature>
<gene>
    <name evidence="8" type="ORF">MKW94_016717</name>
</gene>
<evidence type="ECO:0000256" key="5">
    <source>
        <dbReference type="SAM" id="MobiDB-lite"/>
    </source>
</evidence>